<evidence type="ECO:0000313" key="1">
    <source>
        <dbReference type="EMBL" id="MFN2102892.1"/>
    </source>
</evidence>
<organism evidence="1 2">
    <name type="scientific">Finegoldia dalianensis</name>
    <dbReference type="NCBI Taxonomy" id="3145239"/>
    <lineage>
        <taxon>Bacteria</taxon>
        <taxon>Bacillati</taxon>
        <taxon>Bacillota</taxon>
        <taxon>Tissierellia</taxon>
        <taxon>Tissierellales</taxon>
        <taxon>Peptoniphilaceae</taxon>
        <taxon>Finegoldia</taxon>
    </lineage>
</organism>
<accession>A0ABW9KDX5</accession>
<sequence>MKDLELQNIELIDNAIWLNRREHIGNYAFIDKKLESDSEKIMVALQKLDNGLLAGAVYYVLEEDLDEETFDKLDLDDRKIGKLLCEILFNKNSDSNVELKKEIKKAILKLYENGNIMRIRQINNVLLCVQDDYEGKDFDSCKSYWEKCEILKDIYILDMYISFDSLQNIDLNKFNYEQIVEIHTGLKNWIDISKYADIKYTAEEMRTIRDELEDWGVDISKYVGVGFSEDQLYEIKEGLESGIDVSAYADTNIDSDKMFKIRRKLEKEKTN</sequence>
<keyword evidence="2" id="KW-1185">Reference proteome</keyword>
<proteinExistence type="predicted"/>
<dbReference type="EMBL" id="JBDLBQ010000007">
    <property type="protein sequence ID" value="MFN2102892.1"/>
    <property type="molecule type" value="Genomic_DNA"/>
</dbReference>
<gene>
    <name evidence="1" type="ORF">ABDJ34_08255</name>
</gene>
<dbReference type="Proteomes" id="UP001634413">
    <property type="component" value="Unassembled WGS sequence"/>
</dbReference>
<dbReference type="RefSeq" id="WP_412702033.1">
    <property type="nucleotide sequence ID" value="NZ_JBDLBQ010000007.1"/>
</dbReference>
<name>A0ABW9KDX5_9FIRM</name>
<reference evidence="1 2" key="1">
    <citation type="journal article" date="2024" name="Anaerobe">
        <title>The identification of Finegoldia dalianensis sp. nov., isolated from the pus of a patient with skin abscess and genomic analysis of the strains belonging to Finegoldia genus.</title>
        <authorList>
            <person name="Li Y."/>
            <person name="Wang Y."/>
            <person name="Xiao D."/>
            <person name="Wang J."/>
            <person name="Jin D."/>
        </authorList>
    </citation>
    <scope>NUCLEOTIDE SEQUENCE [LARGE SCALE GENOMIC DNA]</scope>
    <source>
        <strain evidence="1 2">LY240594</strain>
    </source>
</reference>
<evidence type="ECO:0000313" key="2">
    <source>
        <dbReference type="Proteomes" id="UP001634413"/>
    </source>
</evidence>
<comment type="caution">
    <text evidence="1">The sequence shown here is derived from an EMBL/GenBank/DDBJ whole genome shotgun (WGS) entry which is preliminary data.</text>
</comment>
<protein>
    <submittedName>
        <fullName evidence="1">Uncharacterized protein</fullName>
    </submittedName>
</protein>